<protein>
    <submittedName>
        <fullName evidence="1">Uncharacterized protein</fullName>
    </submittedName>
</protein>
<organism evidence="1 2">
    <name type="scientific">Vibrio aestuarianus</name>
    <dbReference type="NCBI Taxonomy" id="28171"/>
    <lineage>
        <taxon>Bacteria</taxon>
        <taxon>Pseudomonadati</taxon>
        <taxon>Pseudomonadota</taxon>
        <taxon>Gammaproteobacteria</taxon>
        <taxon>Vibrionales</taxon>
        <taxon>Vibrionaceae</taxon>
        <taxon>Vibrio</taxon>
    </lineage>
</organism>
<evidence type="ECO:0000313" key="1">
    <source>
        <dbReference type="EMBL" id="CAH8204420.1"/>
    </source>
</evidence>
<dbReference type="Proteomes" id="UP001152658">
    <property type="component" value="Unassembled WGS sequence"/>
</dbReference>
<sequence>MSFSLILNLVTQNLLFSTKTTIISWSFILRYADLSPNAQLSGEQRTDQAAALHLKHFTQRIVKLPRVENPLELLVM</sequence>
<gene>
    <name evidence="1" type="ORF">VAE063_1070031</name>
</gene>
<evidence type="ECO:0000313" key="2">
    <source>
        <dbReference type="Proteomes" id="UP001152658"/>
    </source>
</evidence>
<dbReference type="EMBL" id="CALYLK010000008">
    <property type="protein sequence ID" value="CAH8204420.1"/>
    <property type="molecule type" value="Genomic_DNA"/>
</dbReference>
<keyword evidence="2" id="KW-1185">Reference proteome</keyword>
<comment type="caution">
    <text evidence="1">The sequence shown here is derived from an EMBL/GenBank/DDBJ whole genome shotgun (WGS) entry which is preliminary data.</text>
</comment>
<accession>A0ABM9FKH9</accession>
<name>A0ABM9FKH9_9VIBR</name>
<reference evidence="1" key="1">
    <citation type="submission" date="2022-06" db="EMBL/GenBank/DDBJ databases">
        <authorList>
            <person name="Goudenege D."/>
            <person name="Le Roux F."/>
        </authorList>
    </citation>
    <scope>NUCLEOTIDE SEQUENCE</scope>
    <source>
        <strain evidence="1">12-063</strain>
    </source>
</reference>
<proteinExistence type="predicted"/>